<dbReference type="InterPro" id="IPR050469">
    <property type="entry name" value="Diguanylate_Cyclase"/>
</dbReference>
<organism evidence="3 4">
    <name type="scientific">Niallia endozanthoxylica</name>
    <dbReference type="NCBI Taxonomy" id="2036016"/>
    <lineage>
        <taxon>Bacteria</taxon>
        <taxon>Bacillati</taxon>
        <taxon>Bacillota</taxon>
        <taxon>Bacilli</taxon>
        <taxon>Bacillales</taxon>
        <taxon>Bacillaceae</taxon>
        <taxon>Niallia</taxon>
    </lineage>
</organism>
<gene>
    <name evidence="3" type="ORF">F4V44_04485</name>
</gene>
<evidence type="ECO:0000313" key="3">
    <source>
        <dbReference type="EMBL" id="KAA9028533.1"/>
    </source>
</evidence>
<feature type="transmembrane region" description="Helical" evidence="1">
    <location>
        <begin position="51"/>
        <end position="73"/>
    </location>
</feature>
<evidence type="ECO:0000259" key="2">
    <source>
        <dbReference type="PROSITE" id="PS50887"/>
    </source>
</evidence>
<dbReference type="FunFam" id="3.30.70.270:FF:000001">
    <property type="entry name" value="Diguanylate cyclase domain protein"/>
    <property type="match status" value="1"/>
</dbReference>
<dbReference type="GO" id="GO:0043709">
    <property type="term" value="P:cell adhesion involved in single-species biofilm formation"/>
    <property type="evidence" value="ECO:0007669"/>
    <property type="project" value="TreeGrafter"/>
</dbReference>
<reference evidence="3 4" key="1">
    <citation type="submission" date="2019-09" db="EMBL/GenBank/DDBJ databases">
        <title>Whole genome sequences of isolates from the Mars Exploration Rovers.</title>
        <authorList>
            <person name="Seuylemezian A."/>
            <person name="Vaishampayan P."/>
        </authorList>
    </citation>
    <scope>NUCLEOTIDE SEQUENCE [LARGE SCALE GENOMIC DNA]</scope>
    <source>
        <strain evidence="3 4">MER_TA_151</strain>
    </source>
</reference>
<feature type="transmembrane region" description="Helical" evidence="1">
    <location>
        <begin position="85"/>
        <end position="106"/>
    </location>
</feature>
<dbReference type="PROSITE" id="PS50887">
    <property type="entry name" value="GGDEF"/>
    <property type="match status" value="1"/>
</dbReference>
<dbReference type="CDD" id="cd01949">
    <property type="entry name" value="GGDEF"/>
    <property type="match status" value="1"/>
</dbReference>
<evidence type="ECO:0000313" key="4">
    <source>
        <dbReference type="Proteomes" id="UP000326671"/>
    </source>
</evidence>
<dbReference type="NCBIfam" id="TIGR00254">
    <property type="entry name" value="GGDEF"/>
    <property type="match status" value="1"/>
</dbReference>
<dbReference type="InterPro" id="IPR000160">
    <property type="entry name" value="GGDEF_dom"/>
</dbReference>
<name>A0A5J5I0R9_9BACI</name>
<accession>A0A5J5I0R9</accession>
<dbReference type="InterPro" id="IPR029787">
    <property type="entry name" value="Nucleotide_cyclase"/>
</dbReference>
<dbReference type="OrthoDB" id="9759607at2"/>
<dbReference type="GO" id="GO:0005886">
    <property type="term" value="C:plasma membrane"/>
    <property type="evidence" value="ECO:0007669"/>
    <property type="project" value="TreeGrafter"/>
</dbReference>
<dbReference type="Gene3D" id="3.30.70.270">
    <property type="match status" value="1"/>
</dbReference>
<dbReference type="Proteomes" id="UP000326671">
    <property type="component" value="Unassembled WGS sequence"/>
</dbReference>
<comment type="caution">
    <text evidence="3">The sequence shown here is derived from an EMBL/GenBank/DDBJ whole genome shotgun (WGS) entry which is preliminary data.</text>
</comment>
<feature type="domain" description="GGDEF" evidence="2">
    <location>
        <begin position="290"/>
        <end position="427"/>
    </location>
</feature>
<dbReference type="SMART" id="SM00267">
    <property type="entry name" value="GGDEF"/>
    <property type="match status" value="1"/>
</dbReference>
<sequence>MKIHTFSLKILCFLRFVMKLLHVLVGPSASPEKLQLLEKDVFNVNLQRCKLFAKIVILFEAIMICINLTTSFANYQRLIFSNTYLILYLLLLIMSVIMLGYMHWFERIKDYTERQYKWFRLGLLCFVCFFGVWGSVITLLDQKGYGHVMAFSVNIVCVSILFLASNCTIIKLYIPPIAVLFIGLPFFQSSMDTLIGHYINLSVFLFFCWLGSRMLYNSYAANFFNEMLLKESNHHLALKIEENMAINEELKKVNEKLQYLSFIDELTKIPNRRGFQHFIQEQLDNNQGKRNVSLMMLDIDAFKQFNDHYGHLEGDKVIQSAASTIQQLIAPRDGFLSRFGGEEFVMIVFDWNEDQVYHLADEIRKAVYSMGIVHEYSPVTNRVTVSIGIETGDVEHPLDIERLLKNADFALYQAKNNGRNRVEVFGTAERLLGR</sequence>
<dbReference type="AlphaFoldDB" id="A0A5J5I0R9"/>
<keyword evidence="1" id="KW-1133">Transmembrane helix</keyword>
<dbReference type="InterPro" id="IPR043128">
    <property type="entry name" value="Rev_trsase/Diguanyl_cyclase"/>
</dbReference>
<dbReference type="PANTHER" id="PTHR45138">
    <property type="entry name" value="REGULATORY COMPONENTS OF SENSORY TRANSDUCTION SYSTEM"/>
    <property type="match status" value="1"/>
</dbReference>
<dbReference type="SUPFAM" id="SSF55073">
    <property type="entry name" value="Nucleotide cyclase"/>
    <property type="match status" value="1"/>
</dbReference>
<protein>
    <submittedName>
        <fullName evidence="3">GGDEF domain-containing protein</fullName>
    </submittedName>
</protein>
<dbReference type="GO" id="GO:1902201">
    <property type="term" value="P:negative regulation of bacterial-type flagellum-dependent cell motility"/>
    <property type="evidence" value="ECO:0007669"/>
    <property type="project" value="TreeGrafter"/>
</dbReference>
<feature type="transmembrane region" description="Helical" evidence="1">
    <location>
        <begin position="118"/>
        <end position="139"/>
    </location>
</feature>
<feature type="transmembrane region" description="Helical" evidence="1">
    <location>
        <begin position="195"/>
        <end position="216"/>
    </location>
</feature>
<proteinExistence type="predicted"/>
<dbReference type="Pfam" id="PF00990">
    <property type="entry name" value="GGDEF"/>
    <property type="match status" value="1"/>
</dbReference>
<keyword evidence="1" id="KW-0812">Transmembrane</keyword>
<dbReference type="GO" id="GO:0052621">
    <property type="term" value="F:diguanylate cyclase activity"/>
    <property type="evidence" value="ECO:0007669"/>
    <property type="project" value="TreeGrafter"/>
</dbReference>
<dbReference type="EMBL" id="VYKL01000010">
    <property type="protein sequence ID" value="KAA9028533.1"/>
    <property type="molecule type" value="Genomic_DNA"/>
</dbReference>
<keyword evidence="4" id="KW-1185">Reference proteome</keyword>
<keyword evidence="1" id="KW-0472">Membrane</keyword>
<dbReference type="PANTHER" id="PTHR45138:SF9">
    <property type="entry name" value="DIGUANYLATE CYCLASE DGCM-RELATED"/>
    <property type="match status" value="1"/>
</dbReference>
<evidence type="ECO:0000256" key="1">
    <source>
        <dbReference type="SAM" id="Phobius"/>
    </source>
</evidence>